<dbReference type="EMBL" id="JACGXL010000001">
    <property type="protein sequence ID" value="MBA8886225.1"/>
    <property type="molecule type" value="Genomic_DNA"/>
</dbReference>
<sequence>MSKAICALKAALGVRGNVCHLGTWRWYLYHNI</sequence>
<dbReference type="AlphaFoldDB" id="A0A839ER41"/>
<accession>A0A839ER41</accession>
<keyword evidence="2" id="KW-1185">Reference proteome</keyword>
<organism evidence="1 2">
    <name type="scientific">Dokdonella fugitiva</name>
    <dbReference type="NCBI Taxonomy" id="328517"/>
    <lineage>
        <taxon>Bacteria</taxon>
        <taxon>Pseudomonadati</taxon>
        <taxon>Pseudomonadota</taxon>
        <taxon>Gammaproteobacteria</taxon>
        <taxon>Lysobacterales</taxon>
        <taxon>Rhodanobacteraceae</taxon>
        <taxon>Dokdonella</taxon>
    </lineage>
</organism>
<evidence type="ECO:0000313" key="2">
    <source>
        <dbReference type="Proteomes" id="UP000550401"/>
    </source>
</evidence>
<evidence type="ECO:0000313" key="1">
    <source>
        <dbReference type="EMBL" id="MBA8886225.1"/>
    </source>
</evidence>
<name>A0A839ER41_9GAMM</name>
<dbReference type="Proteomes" id="UP000550401">
    <property type="component" value="Unassembled WGS sequence"/>
</dbReference>
<proteinExistence type="predicted"/>
<gene>
    <name evidence="1" type="ORF">FHW12_000416</name>
</gene>
<reference evidence="1 2" key="1">
    <citation type="submission" date="2020-07" db="EMBL/GenBank/DDBJ databases">
        <title>Genomic Encyclopedia of Type Strains, Phase IV (KMG-V): Genome sequencing to study the core and pangenomes of soil and plant-associated prokaryotes.</title>
        <authorList>
            <person name="Whitman W."/>
        </authorList>
    </citation>
    <scope>NUCLEOTIDE SEQUENCE [LARGE SCALE GENOMIC DNA]</scope>
    <source>
        <strain evidence="1 2">RH2WT43</strain>
    </source>
</reference>
<comment type="caution">
    <text evidence="1">The sequence shown here is derived from an EMBL/GenBank/DDBJ whole genome shotgun (WGS) entry which is preliminary data.</text>
</comment>
<protein>
    <submittedName>
        <fullName evidence="1">Uncharacterized protein</fullName>
    </submittedName>
</protein>